<dbReference type="Gene3D" id="1.20.58.200">
    <property type="entry name" value="Translin, domain 2"/>
    <property type="match status" value="1"/>
</dbReference>
<comment type="subcellular location">
    <subcellularLocation>
        <location evidence="2">Cytoplasm</location>
    </subcellularLocation>
    <subcellularLocation>
        <location evidence="1">Nucleus</location>
    </subcellularLocation>
</comment>
<dbReference type="GO" id="GO:0043565">
    <property type="term" value="F:sequence-specific DNA binding"/>
    <property type="evidence" value="ECO:0007669"/>
    <property type="project" value="InterPro"/>
</dbReference>
<evidence type="ECO:0000256" key="4">
    <source>
        <dbReference type="ARBA" id="ARBA00022490"/>
    </source>
</evidence>
<name>A0AAN9GDA2_9CAEN</name>
<evidence type="ECO:0000256" key="3">
    <source>
        <dbReference type="ARBA" id="ARBA00005902"/>
    </source>
</evidence>
<dbReference type="GO" id="GO:0005737">
    <property type="term" value="C:cytoplasm"/>
    <property type="evidence" value="ECO:0007669"/>
    <property type="project" value="UniProtKB-SubCell"/>
</dbReference>
<evidence type="ECO:0000256" key="7">
    <source>
        <dbReference type="SAM" id="MobiDB-lite"/>
    </source>
</evidence>
<reference evidence="8 9" key="1">
    <citation type="submission" date="2024-02" db="EMBL/GenBank/DDBJ databases">
        <title>Chromosome-scale genome assembly of the rough periwinkle Littorina saxatilis.</title>
        <authorList>
            <person name="De Jode A."/>
            <person name="Faria R."/>
            <person name="Formenti G."/>
            <person name="Sims Y."/>
            <person name="Smith T.P."/>
            <person name="Tracey A."/>
            <person name="Wood J.M.D."/>
            <person name="Zagrodzka Z.B."/>
            <person name="Johannesson K."/>
            <person name="Butlin R.K."/>
            <person name="Leder E.H."/>
        </authorList>
    </citation>
    <scope>NUCLEOTIDE SEQUENCE [LARGE SCALE GENOMIC DNA]</scope>
    <source>
        <strain evidence="8">Snail1</strain>
        <tissue evidence="8">Muscle</tissue>
    </source>
</reference>
<feature type="compositionally biased region" description="Basic and acidic residues" evidence="7">
    <location>
        <begin position="180"/>
        <end position="189"/>
    </location>
</feature>
<keyword evidence="5" id="KW-0539">Nucleus</keyword>
<evidence type="ECO:0000256" key="5">
    <source>
        <dbReference type="ARBA" id="ARBA00023242"/>
    </source>
</evidence>
<dbReference type="PANTHER" id="PTHR10741">
    <property type="entry name" value="TRANSLIN AND TRANSLIN ASSOCIATED PROTEIN X"/>
    <property type="match status" value="1"/>
</dbReference>
<dbReference type="AlphaFoldDB" id="A0AAN9GDA2"/>
<dbReference type="FunFam" id="1.20.58.200:FF:000001">
    <property type="entry name" value="Translin-associated factor X"/>
    <property type="match status" value="1"/>
</dbReference>
<comment type="similarity">
    <text evidence="3">Belongs to the translin family.</text>
</comment>
<dbReference type="SUPFAM" id="SSF74784">
    <property type="entry name" value="Translin"/>
    <property type="match status" value="1"/>
</dbReference>
<dbReference type="EMBL" id="JBAMIC010000008">
    <property type="protein sequence ID" value="KAK7103369.1"/>
    <property type="molecule type" value="Genomic_DNA"/>
</dbReference>
<protein>
    <recommendedName>
        <fullName evidence="10">Translin-associated protein X</fullName>
    </recommendedName>
</protein>
<evidence type="ECO:0008006" key="10">
    <source>
        <dbReference type="Google" id="ProtNLM"/>
    </source>
</evidence>
<dbReference type="InterPro" id="IPR016068">
    <property type="entry name" value="Translin_N"/>
</dbReference>
<feature type="binding site" evidence="6">
    <location>
        <position position="121"/>
    </location>
    <ligand>
        <name>Mg(2+)</name>
        <dbReference type="ChEBI" id="CHEBI:18420"/>
    </ligand>
</feature>
<organism evidence="8 9">
    <name type="scientific">Littorina saxatilis</name>
    <dbReference type="NCBI Taxonomy" id="31220"/>
    <lineage>
        <taxon>Eukaryota</taxon>
        <taxon>Metazoa</taxon>
        <taxon>Spiralia</taxon>
        <taxon>Lophotrochozoa</taxon>
        <taxon>Mollusca</taxon>
        <taxon>Gastropoda</taxon>
        <taxon>Caenogastropoda</taxon>
        <taxon>Littorinimorpha</taxon>
        <taxon>Littorinoidea</taxon>
        <taxon>Littorinidae</taxon>
        <taxon>Littorina</taxon>
    </lineage>
</organism>
<dbReference type="CDD" id="cd14820">
    <property type="entry name" value="TRAX"/>
    <property type="match status" value="1"/>
</dbReference>
<evidence type="ECO:0000256" key="2">
    <source>
        <dbReference type="ARBA" id="ARBA00004496"/>
    </source>
</evidence>
<dbReference type="InterPro" id="IPR002848">
    <property type="entry name" value="Translin_fam"/>
</dbReference>
<keyword evidence="9" id="KW-1185">Reference proteome</keyword>
<dbReference type="Proteomes" id="UP001374579">
    <property type="component" value="Unassembled WGS sequence"/>
</dbReference>
<dbReference type="GO" id="GO:0046872">
    <property type="term" value="F:metal ion binding"/>
    <property type="evidence" value="ECO:0007669"/>
    <property type="project" value="UniProtKB-KW"/>
</dbReference>
<keyword evidence="4" id="KW-0963">Cytoplasm</keyword>
<accession>A0AAN9GDA2</accession>
<dbReference type="Gene3D" id="1.20.58.190">
    <property type="entry name" value="Translin, domain 1"/>
    <property type="match status" value="1"/>
</dbReference>
<dbReference type="GO" id="GO:0005634">
    <property type="term" value="C:nucleus"/>
    <property type="evidence" value="ECO:0007669"/>
    <property type="project" value="UniProtKB-SubCell"/>
</dbReference>
<comment type="caution">
    <text evidence="8">The sequence shown here is derived from an EMBL/GenBank/DDBJ whole genome shotgun (WGS) entry which is preliminary data.</text>
</comment>
<evidence type="ECO:0000313" key="8">
    <source>
        <dbReference type="EMBL" id="KAK7103369.1"/>
    </source>
</evidence>
<evidence type="ECO:0000256" key="1">
    <source>
        <dbReference type="ARBA" id="ARBA00004123"/>
    </source>
</evidence>
<dbReference type="Pfam" id="PF01997">
    <property type="entry name" value="Translin"/>
    <property type="match status" value="1"/>
</dbReference>
<gene>
    <name evidence="8" type="ORF">V1264_018282</name>
</gene>
<keyword evidence="6" id="KW-0460">Magnesium</keyword>
<evidence type="ECO:0000256" key="6">
    <source>
        <dbReference type="PIRSR" id="PIRSR602848-1"/>
    </source>
</evidence>
<feature type="region of interest" description="Disordered" evidence="7">
    <location>
        <begin position="148"/>
        <end position="207"/>
    </location>
</feature>
<sequence>MASNKDKGQHGRKKQVSVNENSPVIKAFRGYQTALDTRHDKHERIVKLSRDITIESKRAIFLLQRCAGGDSTETQGIMKQAESKLKEVQQTRFLHVAQELDQEDHYQFIRAYSPGLQEYIEAISFFHYLKDGSLITLSQVEKDLKFPRPSTPLAQPTATADTSATQVSSSSASAKTAETMQKDKNKASDDSAAELTSTSGSNRAEKTSTGGCDMIFVTVPPVEFMLGIADLTGELMRTAIMSVNAGNLDHPVEICKFMRIIHDAFTSYGNTARELTRKMSTLRQSLGKVENACYTLKVRGSEIPKHMLADIFTSMSADGLFVEDMEDSGYD</sequence>
<feature type="binding site" evidence="6">
    <location>
        <position position="234"/>
    </location>
    <ligand>
        <name>Mg(2+)</name>
        <dbReference type="ChEBI" id="CHEBI:18420"/>
    </ligand>
</feature>
<dbReference type="InterPro" id="IPR036081">
    <property type="entry name" value="Translin_sf"/>
</dbReference>
<feature type="compositionally biased region" description="Polar residues" evidence="7">
    <location>
        <begin position="194"/>
        <end position="207"/>
    </location>
</feature>
<dbReference type="InterPro" id="IPR016069">
    <property type="entry name" value="Translin_C"/>
</dbReference>
<proteinExistence type="inferred from homology"/>
<feature type="compositionally biased region" description="Low complexity" evidence="7">
    <location>
        <begin position="157"/>
        <end position="179"/>
    </location>
</feature>
<evidence type="ECO:0000313" key="9">
    <source>
        <dbReference type="Proteomes" id="UP001374579"/>
    </source>
</evidence>
<keyword evidence="6" id="KW-0479">Metal-binding</keyword>